<dbReference type="Proteomes" id="UP000838756">
    <property type="component" value="Unassembled WGS sequence"/>
</dbReference>
<sequence length="98" mass="10969">MVRRNFLKHVERRSRARLNWPLLSLSTNRSRDGSERAVTSPTGRWAIVAGPSDTLKLSKHIGPPGNSSLAEDRTRARVVANCRQIVRHPAPPLEQGPR</sequence>
<accession>A0A8S4RAI3</accession>
<dbReference type="AlphaFoldDB" id="A0A8S4RAI3"/>
<evidence type="ECO:0000313" key="1">
    <source>
        <dbReference type="EMBL" id="CAH2234049.1"/>
    </source>
</evidence>
<gene>
    <name evidence="1" type="primary">jg25610</name>
    <name evidence="1" type="ORF">PAEG_LOCUS11947</name>
</gene>
<proteinExistence type="predicted"/>
<name>A0A8S4RAI3_9NEOP</name>
<dbReference type="OrthoDB" id="7387580at2759"/>
<dbReference type="EMBL" id="CAKXAJ010025025">
    <property type="protein sequence ID" value="CAH2234049.1"/>
    <property type="molecule type" value="Genomic_DNA"/>
</dbReference>
<reference evidence="1" key="1">
    <citation type="submission" date="2022-03" db="EMBL/GenBank/DDBJ databases">
        <authorList>
            <person name="Lindestad O."/>
        </authorList>
    </citation>
    <scope>NUCLEOTIDE SEQUENCE</scope>
</reference>
<organism evidence="1 2">
    <name type="scientific">Pararge aegeria aegeria</name>
    <dbReference type="NCBI Taxonomy" id="348720"/>
    <lineage>
        <taxon>Eukaryota</taxon>
        <taxon>Metazoa</taxon>
        <taxon>Ecdysozoa</taxon>
        <taxon>Arthropoda</taxon>
        <taxon>Hexapoda</taxon>
        <taxon>Insecta</taxon>
        <taxon>Pterygota</taxon>
        <taxon>Neoptera</taxon>
        <taxon>Endopterygota</taxon>
        <taxon>Lepidoptera</taxon>
        <taxon>Glossata</taxon>
        <taxon>Ditrysia</taxon>
        <taxon>Papilionoidea</taxon>
        <taxon>Nymphalidae</taxon>
        <taxon>Satyrinae</taxon>
        <taxon>Satyrini</taxon>
        <taxon>Parargina</taxon>
        <taxon>Pararge</taxon>
    </lineage>
</organism>
<comment type="caution">
    <text evidence="1">The sequence shown here is derived from an EMBL/GenBank/DDBJ whole genome shotgun (WGS) entry which is preliminary data.</text>
</comment>
<protein>
    <submittedName>
        <fullName evidence="1">Jg25610 protein</fullName>
    </submittedName>
</protein>
<evidence type="ECO:0000313" key="2">
    <source>
        <dbReference type="Proteomes" id="UP000838756"/>
    </source>
</evidence>
<keyword evidence="2" id="KW-1185">Reference proteome</keyword>